<feature type="domain" description="Alanine racemase N-terminal" evidence="6">
    <location>
        <begin position="4"/>
        <end position="216"/>
    </location>
</feature>
<dbReference type="SUPFAM" id="SSF51419">
    <property type="entry name" value="PLP-binding barrel"/>
    <property type="match status" value="1"/>
</dbReference>
<dbReference type="Gene3D" id="3.20.20.10">
    <property type="entry name" value="Alanine racemase"/>
    <property type="match status" value="1"/>
</dbReference>
<dbReference type="KEGG" id="tra:Trad_2661"/>
<reference evidence="8" key="1">
    <citation type="submission" date="2010-05" db="EMBL/GenBank/DDBJ databases">
        <title>The complete genome of Truepera radiovictris DSM 17093.</title>
        <authorList>
            <consortium name="US DOE Joint Genome Institute (JGI-PGF)"/>
            <person name="Lucas S."/>
            <person name="Copeland A."/>
            <person name="Lapidus A."/>
            <person name="Glavina del Rio T."/>
            <person name="Dalin E."/>
            <person name="Tice H."/>
            <person name="Bruce D."/>
            <person name="Goodwin L."/>
            <person name="Pitluck S."/>
            <person name="Kyrpides N."/>
            <person name="Mavromatis K."/>
            <person name="Ovchinnikova G."/>
            <person name="Munk A.C."/>
            <person name="Detter J.C."/>
            <person name="Han C."/>
            <person name="Tapia R."/>
            <person name="Land M."/>
            <person name="Hauser L."/>
            <person name="Markowitz V."/>
            <person name="Cheng J.-F."/>
            <person name="Hugenholtz P."/>
            <person name="Woyke T."/>
            <person name="Wu D."/>
            <person name="Tindall B."/>
            <person name="Pomrenke H.G."/>
            <person name="Brambilla E."/>
            <person name="Klenk H.-P."/>
            <person name="Eisen J.A."/>
        </authorList>
    </citation>
    <scope>NUCLEOTIDE SEQUENCE [LARGE SCALE GENOMIC DNA]</scope>
    <source>
        <strain evidence="8">DSM 17093 / CIP 108686 / LMG 22925 / RQ-24</strain>
    </source>
</reference>
<name>D7CUI0_TRURR</name>
<comment type="similarity">
    <text evidence="2 4">Belongs to the pyridoxal phosphate-binding protein YggS/PROSC family.</text>
</comment>
<dbReference type="EMBL" id="CP002049">
    <property type="protein sequence ID" value="ADI15765.1"/>
    <property type="molecule type" value="Genomic_DNA"/>
</dbReference>
<dbReference type="PANTHER" id="PTHR10146:SF14">
    <property type="entry name" value="PYRIDOXAL PHOSPHATE HOMEOSTASIS PROTEIN"/>
    <property type="match status" value="1"/>
</dbReference>
<feature type="region of interest" description="Disordered" evidence="5">
    <location>
        <begin position="217"/>
        <end position="237"/>
    </location>
</feature>
<dbReference type="PIRSF" id="PIRSF004848">
    <property type="entry name" value="YBL036c_PLPDEIII"/>
    <property type="match status" value="1"/>
</dbReference>
<dbReference type="Proteomes" id="UP000000379">
    <property type="component" value="Chromosome"/>
</dbReference>
<dbReference type="Pfam" id="PF01168">
    <property type="entry name" value="Ala_racemase_N"/>
    <property type="match status" value="1"/>
</dbReference>
<evidence type="ECO:0000256" key="2">
    <source>
        <dbReference type="HAMAP-Rule" id="MF_02087"/>
    </source>
</evidence>
<dbReference type="eggNOG" id="COG0325">
    <property type="taxonomic scope" value="Bacteria"/>
</dbReference>
<reference evidence="7 8" key="2">
    <citation type="journal article" date="2011" name="Stand. Genomic Sci.">
        <title>Complete genome sequence of Truepera radiovictrix type strain (RQ-24).</title>
        <authorList>
            <person name="Ivanova N."/>
            <person name="Rohde C."/>
            <person name="Munk C."/>
            <person name="Nolan M."/>
            <person name="Lucas S."/>
            <person name="Del Rio T.G."/>
            <person name="Tice H."/>
            <person name="Deshpande S."/>
            <person name="Cheng J.F."/>
            <person name="Tapia R."/>
            <person name="Han C."/>
            <person name="Goodwin L."/>
            <person name="Pitluck S."/>
            <person name="Liolios K."/>
            <person name="Mavromatis K."/>
            <person name="Mikhailova N."/>
            <person name="Pati A."/>
            <person name="Chen A."/>
            <person name="Palaniappan K."/>
            <person name="Land M."/>
            <person name="Hauser L."/>
            <person name="Chang Y.J."/>
            <person name="Jeffries C.D."/>
            <person name="Brambilla E."/>
            <person name="Rohde M."/>
            <person name="Goker M."/>
            <person name="Tindall B.J."/>
            <person name="Woyke T."/>
            <person name="Bristow J."/>
            <person name="Eisen J.A."/>
            <person name="Markowitz V."/>
            <person name="Hugenholtz P."/>
            <person name="Kyrpides N.C."/>
            <person name="Klenk H.P."/>
            <person name="Lapidus A."/>
        </authorList>
    </citation>
    <scope>NUCLEOTIDE SEQUENCE [LARGE SCALE GENOMIC DNA]</scope>
    <source>
        <strain evidence="8">DSM 17093 / CIP 108686 / LMG 22925 / RQ-24</strain>
    </source>
</reference>
<dbReference type="HAMAP" id="MF_02087">
    <property type="entry name" value="PLP_homeostasis"/>
    <property type="match status" value="1"/>
</dbReference>
<comment type="cofactor">
    <cofactor evidence="3">
        <name>pyridoxal 5'-phosphate</name>
        <dbReference type="ChEBI" id="CHEBI:597326"/>
    </cofactor>
</comment>
<dbReference type="CDD" id="cd00635">
    <property type="entry name" value="PLPDE_III_YBL036c_like"/>
    <property type="match status" value="1"/>
</dbReference>
<evidence type="ECO:0000259" key="6">
    <source>
        <dbReference type="Pfam" id="PF01168"/>
    </source>
</evidence>
<dbReference type="InterPro" id="IPR001608">
    <property type="entry name" value="Ala_racemase_N"/>
</dbReference>
<keyword evidence="8" id="KW-1185">Reference proteome</keyword>
<organism evidence="7 8">
    <name type="scientific">Truepera radiovictrix (strain DSM 17093 / CIP 108686 / LMG 22925 / RQ-24)</name>
    <dbReference type="NCBI Taxonomy" id="649638"/>
    <lineage>
        <taxon>Bacteria</taxon>
        <taxon>Thermotogati</taxon>
        <taxon>Deinococcota</taxon>
        <taxon>Deinococci</taxon>
        <taxon>Trueperales</taxon>
        <taxon>Trueperaceae</taxon>
        <taxon>Truepera</taxon>
    </lineage>
</organism>
<evidence type="ECO:0000256" key="5">
    <source>
        <dbReference type="SAM" id="MobiDB-lite"/>
    </source>
</evidence>
<evidence type="ECO:0000313" key="8">
    <source>
        <dbReference type="Proteomes" id="UP000000379"/>
    </source>
</evidence>
<evidence type="ECO:0000256" key="4">
    <source>
        <dbReference type="RuleBase" id="RU004514"/>
    </source>
</evidence>
<dbReference type="NCBIfam" id="TIGR00044">
    <property type="entry name" value="YggS family pyridoxal phosphate-dependent enzyme"/>
    <property type="match status" value="1"/>
</dbReference>
<protein>
    <recommendedName>
        <fullName evidence="2">Pyridoxal phosphate homeostasis protein</fullName>
        <shortName evidence="2">PLP homeostasis protein</shortName>
    </recommendedName>
</protein>
<gene>
    <name evidence="7" type="ordered locus">Trad_2661</name>
</gene>
<dbReference type="PANTHER" id="PTHR10146">
    <property type="entry name" value="PROLINE SYNTHETASE CO-TRANSCRIBED BACTERIAL HOMOLOG PROTEIN"/>
    <property type="match status" value="1"/>
</dbReference>
<accession>D7CUI0</accession>
<dbReference type="InterPro" id="IPR029066">
    <property type="entry name" value="PLP-binding_barrel"/>
</dbReference>
<dbReference type="InterPro" id="IPR011078">
    <property type="entry name" value="PyrdxlP_homeostasis"/>
</dbReference>
<dbReference type="HOGENOM" id="CLU_059988_1_0_0"/>
<evidence type="ECO:0000256" key="3">
    <source>
        <dbReference type="PIRSR" id="PIRSR004848-1"/>
    </source>
</evidence>
<dbReference type="OrthoDB" id="9804072at2"/>
<comment type="function">
    <text evidence="2">Pyridoxal 5'-phosphate (PLP)-binding protein, which is involved in PLP homeostasis.</text>
</comment>
<keyword evidence="1 2" id="KW-0663">Pyridoxal phosphate</keyword>
<dbReference type="RefSeq" id="WP_013179126.1">
    <property type="nucleotide sequence ID" value="NC_014221.1"/>
</dbReference>
<evidence type="ECO:0000313" key="7">
    <source>
        <dbReference type="EMBL" id="ADI15765.1"/>
    </source>
</evidence>
<evidence type="ECO:0000256" key="1">
    <source>
        <dbReference type="ARBA" id="ARBA00022898"/>
    </source>
</evidence>
<feature type="modified residue" description="N6-(pyridoxal phosphate)lysine" evidence="2 3">
    <location>
        <position position="32"/>
    </location>
</feature>
<proteinExistence type="inferred from homology"/>
<dbReference type="AlphaFoldDB" id="D7CUI0"/>
<sequence length="237" mass="25954">MSALDAVKTRLERACARAGRDPRAVTLVAVTKGRSAEEVEAQLLGRGHLTLGESRVQEWRSKAARLAERGWAPEWHFIGNLQTNKVKYCAPFYALHSLNSRRLAEALEAFGARRAHRFRVFVEVNVAGEASKQGVPLAEAEALVRYAQGLPHLEVLGLMTIAPYSHDPEAVRPVFRALRELRDRLALEALSMGMSGDFEVAIEEGATHVRVGSALFTPDTATLPEPPAGPRDRKGTA</sequence>
<dbReference type="GO" id="GO:0030170">
    <property type="term" value="F:pyridoxal phosphate binding"/>
    <property type="evidence" value="ECO:0007669"/>
    <property type="project" value="UniProtKB-UniRule"/>
</dbReference>
<dbReference type="STRING" id="649638.Trad_2661"/>